<dbReference type="Pfam" id="PF10118">
    <property type="entry name" value="Metal_hydrol"/>
    <property type="match status" value="1"/>
</dbReference>
<accession>A0A516X562</accession>
<keyword evidence="2" id="KW-1185">Reference proteome</keyword>
<dbReference type="EMBL" id="CP041765">
    <property type="protein sequence ID" value="QDQ98207.1"/>
    <property type="molecule type" value="Genomic_DNA"/>
</dbReference>
<organism evidence="1 2">
    <name type="scientific">Tomitella fengzijianii</name>
    <dbReference type="NCBI Taxonomy" id="2597660"/>
    <lineage>
        <taxon>Bacteria</taxon>
        <taxon>Bacillati</taxon>
        <taxon>Actinomycetota</taxon>
        <taxon>Actinomycetes</taxon>
        <taxon>Mycobacteriales</taxon>
        <taxon>Tomitella</taxon>
    </lineage>
</organism>
<protein>
    <submittedName>
        <fullName evidence="1">Metal-dependent hydrolase</fullName>
    </submittedName>
</protein>
<evidence type="ECO:0000313" key="2">
    <source>
        <dbReference type="Proteomes" id="UP000317344"/>
    </source>
</evidence>
<dbReference type="RefSeq" id="WP_143909614.1">
    <property type="nucleotide sequence ID" value="NZ_CP041765.1"/>
</dbReference>
<dbReference type="PANTHER" id="PTHR39456">
    <property type="entry name" value="METAL-DEPENDENT HYDROLASE"/>
    <property type="match status" value="1"/>
</dbReference>
<evidence type="ECO:0000313" key="1">
    <source>
        <dbReference type="EMBL" id="QDQ98207.1"/>
    </source>
</evidence>
<name>A0A516X562_9ACTN</name>
<proteinExistence type="predicted"/>
<keyword evidence="1" id="KW-0378">Hydrolase</keyword>
<reference evidence="1 2" key="1">
    <citation type="submission" date="2019-07" db="EMBL/GenBank/DDBJ databases">
        <title>Tomitella cavernea sp. nov., an actinomycete isolated from soil.</title>
        <authorList>
            <person name="Cheng J."/>
        </authorList>
    </citation>
    <scope>NUCLEOTIDE SEQUENCE [LARGE SCALE GENOMIC DNA]</scope>
    <source>
        <strain evidence="1 2">HY188</strain>
    </source>
</reference>
<dbReference type="Proteomes" id="UP000317344">
    <property type="component" value="Chromosome"/>
</dbReference>
<dbReference type="OrthoDB" id="4760165at2"/>
<dbReference type="InterPro" id="IPR016516">
    <property type="entry name" value="UCP07580"/>
</dbReference>
<sequence>MPDDASTRTPGRVELRARNVEHDWSSTPLHWVPGDPVASHAIGALNFLLPEGERMFCATFHELLPLIGDEALRRDVLGFIGQESMHAETHEVVLHQVYGARGIDPAPLIRQSEYLFRVVVGPRPGQSPRRARQHLIERAALIGGLEHLFAFLGDWILNAPLDEHGADPQMLDLFRWHGAEEVEHRNVAHDVVAYMGVGYLRRNIAMVVGVGALLALILRNTRYLVGADPQLPAMGYLRIGRHLVRSMRRDTFPRIPRLLRSAAICLAPGYSPESVGDTAQALAYLATSPSTRAAARI</sequence>
<dbReference type="PIRSF" id="PIRSF007580">
    <property type="entry name" value="UCP07580"/>
    <property type="match status" value="1"/>
</dbReference>
<gene>
    <name evidence="1" type="ORF">FO059_13925</name>
</gene>
<dbReference type="KEGG" id="toy:FO059_13925"/>
<dbReference type="PANTHER" id="PTHR39456:SF1">
    <property type="entry name" value="METAL-DEPENDENT HYDROLASE"/>
    <property type="match status" value="1"/>
</dbReference>
<reference evidence="1 2" key="2">
    <citation type="submission" date="2019-07" db="EMBL/GenBank/DDBJ databases">
        <authorList>
            <person name="Huang Y."/>
        </authorList>
    </citation>
    <scope>NUCLEOTIDE SEQUENCE [LARGE SCALE GENOMIC DNA]</scope>
    <source>
        <strain evidence="1 2">HY188</strain>
    </source>
</reference>
<dbReference type="GO" id="GO:0016787">
    <property type="term" value="F:hydrolase activity"/>
    <property type="evidence" value="ECO:0007669"/>
    <property type="project" value="UniProtKB-KW"/>
</dbReference>
<dbReference type="AlphaFoldDB" id="A0A516X562"/>